<dbReference type="Gene3D" id="3.40.47.10">
    <property type="match status" value="2"/>
</dbReference>
<evidence type="ECO:0000256" key="3">
    <source>
        <dbReference type="RuleBase" id="RU003694"/>
    </source>
</evidence>
<proteinExistence type="inferred from homology"/>
<dbReference type="InterPro" id="IPR016039">
    <property type="entry name" value="Thiolase-like"/>
</dbReference>
<dbReference type="InterPro" id="IPR000794">
    <property type="entry name" value="Beta-ketoacyl_synthase"/>
</dbReference>
<dbReference type="InterPro" id="IPR018201">
    <property type="entry name" value="Ketoacyl_synth_AS"/>
</dbReference>
<dbReference type="SUPFAM" id="SSF53901">
    <property type="entry name" value="Thiolase-like"/>
    <property type="match status" value="2"/>
</dbReference>
<dbReference type="AlphaFoldDB" id="A0A1F6UWG9"/>
<dbReference type="Pfam" id="PF00109">
    <property type="entry name" value="ketoacyl-synt"/>
    <property type="match status" value="1"/>
</dbReference>
<comment type="similarity">
    <text evidence="1 3">Belongs to the thiolase-like superfamily. Beta-ketoacyl-ACP synthases family.</text>
</comment>
<dbReference type="PANTHER" id="PTHR11712:SF320">
    <property type="entry name" value="BETA-KETOACYL SYNTHASE"/>
    <property type="match status" value="1"/>
</dbReference>
<organism evidence="5 6">
    <name type="scientific">Candidatus Muproteobacteria bacterium RBG_16_60_9</name>
    <dbReference type="NCBI Taxonomy" id="1817755"/>
    <lineage>
        <taxon>Bacteria</taxon>
        <taxon>Pseudomonadati</taxon>
        <taxon>Pseudomonadota</taxon>
        <taxon>Candidatus Muproteobacteria</taxon>
    </lineage>
</organism>
<dbReference type="PANTHER" id="PTHR11712">
    <property type="entry name" value="POLYKETIDE SYNTHASE-RELATED"/>
    <property type="match status" value="1"/>
</dbReference>
<dbReference type="GO" id="GO:0004315">
    <property type="term" value="F:3-oxoacyl-[acyl-carrier-protein] synthase activity"/>
    <property type="evidence" value="ECO:0007669"/>
    <property type="project" value="InterPro"/>
</dbReference>
<protein>
    <submittedName>
        <fullName evidence="5">Beta-ketoacyl-[acyl-carrier-protein] synthase II</fullName>
    </submittedName>
</protein>
<dbReference type="CDD" id="cd00834">
    <property type="entry name" value="KAS_I_II"/>
    <property type="match status" value="1"/>
</dbReference>
<keyword evidence="2 3" id="KW-0808">Transferase</keyword>
<evidence type="ECO:0000256" key="1">
    <source>
        <dbReference type="ARBA" id="ARBA00008467"/>
    </source>
</evidence>
<feature type="domain" description="Ketosynthase family 3 (KS3)" evidence="4">
    <location>
        <begin position="1"/>
        <end position="397"/>
    </location>
</feature>
<dbReference type="NCBIfam" id="NF006618">
    <property type="entry name" value="PRK09185.1"/>
    <property type="match status" value="1"/>
</dbReference>
<evidence type="ECO:0000259" key="4">
    <source>
        <dbReference type="PROSITE" id="PS52004"/>
    </source>
</evidence>
<dbReference type="PROSITE" id="PS52004">
    <property type="entry name" value="KS3_2"/>
    <property type="match status" value="1"/>
</dbReference>
<accession>A0A1F6UWG9</accession>
<dbReference type="Proteomes" id="UP000179076">
    <property type="component" value="Unassembled WGS sequence"/>
</dbReference>
<evidence type="ECO:0000313" key="6">
    <source>
        <dbReference type="Proteomes" id="UP000179076"/>
    </source>
</evidence>
<dbReference type="GO" id="GO:0005829">
    <property type="term" value="C:cytosol"/>
    <property type="evidence" value="ECO:0007669"/>
    <property type="project" value="TreeGrafter"/>
</dbReference>
<evidence type="ECO:0000256" key="2">
    <source>
        <dbReference type="ARBA" id="ARBA00022679"/>
    </source>
</evidence>
<dbReference type="EMBL" id="MFSP01000190">
    <property type="protein sequence ID" value="OGI61712.1"/>
    <property type="molecule type" value="Genomic_DNA"/>
</dbReference>
<dbReference type="Pfam" id="PF02801">
    <property type="entry name" value="Ketoacyl-synt_C"/>
    <property type="match status" value="1"/>
</dbReference>
<gene>
    <name evidence="5" type="ORF">A2W18_06245</name>
</gene>
<comment type="caution">
    <text evidence="5">The sequence shown here is derived from an EMBL/GenBank/DDBJ whole genome shotgun (WGS) entry which is preliminary data.</text>
</comment>
<dbReference type="InterPro" id="IPR020841">
    <property type="entry name" value="PKS_Beta-ketoAc_synthase_dom"/>
</dbReference>
<reference evidence="5 6" key="1">
    <citation type="journal article" date="2016" name="Nat. Commun.">
        <title>Thousands of microbial genomes shed light on interconnected biogeochemical processes in an aquifer system.</title>
        <authorList>
            <person name="Anantharaman K."/>
            <person name="Brown C.T."/>
            <person name="Hug L.A."/>
            <person name="Sharon I."/>
            <person name="Castelle C.J."/>
            <person name="Probst A.J."/>
            <person name="Thomas B.C."/>
            <person name="Singh A."/>
            <person name="Wilkins M.J."/>
            <person name="Karaoz U."/>
            <person name="Brodie E.L."/>
            <person name="Williams K.H."/>
            <person name="Hubbard S.S."/>
            <person name="Banfield J.F."/>
        </authorList>
    </citation>
    <scope>NUCLEOTIDE SEQUENCE [LARGE SCALE GENOMIC DNA]</scope>
</reference>
<dbReference type="InterPro" id="IPR014030">
    <property type="entry name" value="Ketoacyl_synth_N"/>
</dbReference>
<dbReference type="GO" id="GO:0006633">
    <property type="term" value="P:fatty acid biosynthetic process"/>
    <property type="evidence" value="ECO:0007669"/>
    <property type="project" value="InterPro"/>
</dbReference>
<dbReference type="InterPro" id="IPR014031">
    <property type="entry name" value="Ketoacyl_synth_C"/>
</dbReference>
<dbReference type="PROSITE" id="PS00606">
    <property type="entry name" value="KS3_1"/>
    <property type="match status" value="1"/>
</dbReference>
<sequence length="399" mass="41552">MIDRPPCYLHDLGILSTLGHDKESVRAGLMQGDTRGMVVESGWHPTKSMRVGRVSAPLPEITGALAIYRCRSNQLLLAAARQIAPAIDAAIQRFGRERVGIVIGTSTSGIAEGEAAMAAHARDGAFPRDFHYRQQEMGTPARFLAEALAIDGPAYVVSTACTSGAKALASARLLLWNESCDAVVVGGVDSLCGLTLNGFAALELTTSDLCNPMSANRHGINIGEGAAIFLMSLDPAPLALLGVGESSDAYHISAPDPAGAGAEIAMRAALADAQISSEQVAYVNLHGTATRHNDSMEAAALARVFDSTVPCSSTKALTGHALGAAGAIEAGFCWLTLSEENRVGALPPHVWDGARDPTFPSLALTDATARLPRERPRLLASNSFAFGGNNICLVIGDGS</sequence>
<name>A0A1F6UWG9_9PROT</name>
<evidence type="ECO:0000313" key="5">
    <source>
        <dbReference type="EMBL" id="OGI61712.1"/>
    </source>
</evidence>
<dbReference type="SMART" id="SM00825">
    <property type="entry name" value="PKS_KS"/>
    <property type="match status" value="1"/>
</dbReference>